<evidence type="ECO:0000313" key="2">
    <source>
        <dbReference type="Proteomes" id="UP000588604"/>
    </source>
</evidence>
<protein>
    <submittedName>
        <fullName evidence="1">Uncharacterized protein</fullName>
    </submittedName>
</protein>
<comment type="caution">
    <text evidence="1">The sequence shown here is derived from an EMBL/GenBank/DDBJ whole genome shotgun (WGS) entry which is preliminary data.</text>
</comment>
<organism evidence="1 2">
    <name type="scientific">Algoriphagus iocasae</name>
    <dbReference type="NCBI Taxonomy" id="1836499"/>
    <lineage>
        <taxon>Bacteria</taxon>
        <taxon>Pseudomonadati</taxon>
        <taxon>Bacteroidota</taxon>
        <taxon>Cytophagia</taxon>
        <taxon>Cytophagales</taxon>
        <taxon>Cyclobacteriaceae</taxon>
        <taxon>Algoriphagus</taxon>
    </lineage>
</organism>
<gene>
    <name evidence="1" type="ORF">FHS59_003047</name>
</gene>
<proteinExistence type="predicted"/>
<reference evidence="1 2" key="1">
    <citation type="submission" date="2020-08" db="EMBL/GenBank/DDBJ databases">
        <title>Genomic Encyclopedia of Type Strains, Phase IV (KMG-IV): sequencing the most valuable type-strain genomes for metagenomic binning, comparative biology and taxonomic classification.</title>
        <authorList>
            <person name="Goeker M."/>
        </authorList>
    </citation>
    <scope>NUCLEOTIDE SEQUENCE [LARGE SCALE GENOMIC DNA]</scope>
    <source>
        <strain evidence="1 2">DSM 102044</strain>
    </source>
</reference>
<dbReference type="RefSeq" id="WP_184496235.1">
    <property type="nucleotide sequence ID" value="NZ_JACIJO010000003.1"/>
</dbReference>
<keyword evidence="2" id="KW-1185">Reference proteome</keyword>
<dbReference type="AlphaFoldDB" id="A0A841MRW2"/>
<dbReference type="EMBL" id="JACIJO010000003">
    <property type="protein sequence ID" value="MBB6327404.1"/>
    <property type="molecule type" value="Genomic_DNA"/>
</dbReference>
<dbReference type="Proteomes" id="UP000588604">
    <property type="component" value="Unassembled WGS sequence"/>
</dbReference>
<sequence length="97" mass="11603">MERNEIKRFLELKEPEASFSPELKALYFDGKGDWQKAHDFVDQLPGKSAARVHAYLHRKEGDQWNADYWYRRAGESRPSVSLEEEWELLLERYLENT</sequence>
<name>A0A841MRW2_9BACT</name>
<accession>A0A841MRW2</accession>
<evidence type="ECO:0000313" key="1">
    <source>
        <dbReference type="EMBL" id="MBB6327404.1"/>
    </source>
</evidence>